<evidence type="ECO:0000259" key="12">
    <source>
        <dbReference type="PROSITE" id="PS50928"/>
    </source>
</evidence>
<dbReference type="InterPro" id="IPR000515">
    <property type="entry name" value="MetI-like"/>
</dbReference>
<evidence type="ECO:0000256" key="11">
    <source>
        <dbReference type="RuleBase" id="RU365097"/>
    </source>
</evidence>
<dbReference type="Gene3D" id="1.10.3720.10">
    <property type="entry name" value="MetI-like"/>
    <property type="match status" value="1"/>
</dbReference>
<sequence>MIAPLSSFEIEALTLSLRVASAALLGVIVPAAALGWVLARKRFAGKWLVEAMINLPLVLPPVVVGLVLLTVFGARGPVGRALEAMFGVTLAFHWTGAAVAAAVMALPLVVRPLRLAFEAIDPHLEQAAATLGAPPWQVFVRVSLPLAMPGLVSGALLGFARAFGEFGATITFAGAISGETQTLPVAIYIALQRAGGEGAAFRLAILSIVISVVALFVTEAINRRLLERRR</sequence>
<dbReference type="Pfam" id="PF00528">
    <property type="entry name" value="BPD_transp_1"/>
    <property type="match status" value="1"/>
</dbReference>
<feature type="transmembrane region" description="Helical" evidence="10">
    <location>
        <begin position="138"/>
        <end position="160"/>
    </location>
</feature>
<evidence type="ECO:0000256" key="1">
    <source>
        <dbReference type="ARBA" id="ARBA00002949"/>
    </source>
</evidence>
<accession>A0ABY4SFU5</accession>
<dbReference type="PROSITE" id="PS50928">
    <property type="entry name" value="ABC_TM1"/>
    <property type="match status" value="1"/>
</dbReference>
<comment type="function">
    <text evidence="1 11">Part of the binding-protein-dependent transport system for molybdenum; probably responsible for the translocation of the substrate across the membrane.</text>
</comment>
<evidence type="ECO:0000256" key="4">
    <source>
        <dbReference type="ARBA" id="ARBA00022448"/>
    </source>
</evidence>
<comment type="subcellular location">
    <subcellularLocation>
        <location evidence="11">Cell inner membrane</location>
        <topology evidence="11">Multi-pass membrane protein</topology>
    </subcellularLocation>
    <subcellularLocation>
        <location evidence="2 10">Cell membrane</location>
        <topology evidence="2 10">Multi-pass membrane protein</topology>
    </subcellularLocation>
</comment>
<evidence type="ECO:0000313" key="14">
    <source>
        <dbReference type="Proteomes" id="UP001055429"/>
    </source>
</evidence>
<reference evidence="13" key="1">
    <citation type="submission" date="2022-05" db="EMBL/GenBank/DDBJ databases">
        <title>Brevundimonas albigilva TT17 genome sequence.</title>
        <authorList>
            <person name="Lee K."/>
            <person name="Son H."/>
        </authorList>
    </citation>
    <scope>NUCLEOTIDE SEQUENCE</scope>
    <source>
        <strain evidence="13">TT17</strain>
    </source>
</reference>
<evidence type="ECO:0000256" key="10">
    <source>
        <dbReference type="RuleBase" id="RU363032"/>
    </source>
</evidence>
<keyword evidence="5" id="KW-1003">Cell membrane</keyword>
<dbReference type="RefSeq" id="WP_249750308.1">
    <property type="nucleotide sequence ID" value="NZ_CP097298.1"/>
</dbReference>
<feature type="transmembrane region" description="Helical" evidence="10">
    <location>
        <begin position="84"/>
        <end position="110"/>
    </location>
</feature>
<keyword evidence="9 10" id="KW-0472">Membrane</keyword>
<feature type="transmembrane region" description="Helical" evidence="10">
    <location>
        <begin position="20"/>
        <end position="39"/>
    </location>
</feature>
<feature type="transmembrane region" description="Helical" evidence="10">
    <location>
        <begin position="51"/>
        <end position="72"/>
    </location>
</feature>
<comment type="similarity">
    <text evidence="3 11">Belongs to the binding-protein-dependent transport system permease family. CysTW subfamily.</text>
</comment>
<evidence type="ECO:0000256" key="2">
    <source>
        <dbReference type="ARBA" id="ARBA00004651"/>
    </source>
</evidence>
<evidence type="ECO:0000256" key="7">
    <source>
        <dbReference type="ARBA" id="ARBA00022692"/>
    </source>
</evidence>
<proteinExistence type="inferred from homology"/>
<organism evidence="13 14">
    <name type="scientific">Brevundimonas albigilva</name>
    <dbReference type="NCBI Taxonomy" id="1312364"/>
    <lineage>
        <taxon>Bacteria</taxon>
        <taxon>Pseudomonadati</taxon>
        <taxon>Pseudomonadota</taxon>
        <taxon>Alphaproteobacteria</taxon>
        <taxon>Caulobacterales</taxon>
        <taxon>Caulobacteraceae</taxon>
        <taxon>Brevundimonas</taxon>
    </lineage>
</organism>
<keyword evidence="6 11" id="KW-0500">Molybdenum</keyword>
<evidence type="ECO:0000256" key="6">
    <source>
        <dbReference type="ARBA" id="ARBA00022505"/>
    </source>
</evidence>
<evidence type="ECO:0000256" key="8">
    <source>
        <dbReference type="ARBA" id="ARBA00022989"/>
    </source>
</evidence>
<dbReference type="PANTHER" id="PTHR30183">
    <property type="entry name" value="MOLYBDENUM TRANSPORT SYSTEM PERMEASE PROTEIN MODB"/>
    <property type="match status" value="1"/>
</dbReference>
<gene>
    <name evidence="13" type="primary">modB</name>
    <name evidence="13" type="ORF">M8231_08625</name>
</gene>
<dbReference type="PANTHER" id="PTHR30183:SF3">
    <property type="entry name" value="MOLYBDENUM TRANSPORT SYSTEM PERMEASE PROTEIN MODB"/>
    <property type="match status" value="1"/>
</dbReference>
<name>A0ABY4SFU5_9CAUL</name>
<dbReference type="SUPFAM" id="SSF161098">
    <property type="entry name" value="MetI-like"/>
    <property type="match status" value="1"/>
</dbReference>
<keyword evidence="4 10" id="KW-0813">Transport</keyword>
<dbReference type="InterPro" id="IPR035906">
    <property type="entry name" value="MetI-like_sf"/>
</dbReference>
<evidence type="ECO:0000313" key="13">
    <source>
        <dbReference type="EMBL" id="URI13902.1"/>
    </source>
</evidence>
<feature type="transmembrane region" description="Helical" evidence="10">
    <location>
        <begin position="199"/>
        <end position="221"/>
    </location>
</feature>
<protein>
    <recommendedName>
        <fullName evidence="11">Molybdenum transport system permease</fullName>
    </recommendedName>
</protein>
<dbReference type="CDD" id="cd06261">
    <property type="entry name" value="TM_PBP2"/>
    <property type="match status" value="1"/>
</dbReference>
<dbReference type="InterPro" id="IPR011867">
    <property type="entry name" value="ModB_ABC"/>
</dbReference>
<evidence type="ECO:0000256" key="9">
    <source>
        <dbReference type="ARBA" id="ARBA00023136"/>
    </source>
</evidence>
<dbReference type="EMBL" id="CP097649">
    <property type="protein sequence ID" value="URI13902.1"/>
    <property type="molecule type" value="Genomic_DNA"/>
</dbReference>
<dbReference type="Proteomes" id="UP001055429">
    <property type="component" value="Chromosome"/>
</dbReference>
<dbReference type="NCBIfam" id="NF006939">
    <property type="entry name" value="PRK09421.1"/>
    <property type="match status" value="1"/>
</dbReference>
<keyword evidence="7 10" id="KW-0812">Transmembrane</keyword>
<keyword evidence="14" id="KW-1185">Reference proteome</keyword>
<evidence type="ECO:0000256" key="5">
    <source>
        <dbReference type="ARBA" id="ARBA00022475"/>
    </source>
</evidence>
<dbReference type="NCBIfam" id="TIGR02141">
    <property type="entry name" value="modB_ABC"/>
    <property type="match status" value="1"/>
</dbReference>
<evidence type="ECO:0000256" key="3">
    <source>
        <dbReference type="ARBA" id="ARBA00007069"/>
    </source>
</evidence>
<keyword evidence="11" id="KW-0997">Cell inner membrane</keyword>
<feature type="domain" description="ABC transmembrane type-1" evidence="12">
    <location>
        <begin position="13"/>
        <end position="218"/>
    </location>
</feature>
<keyword evidence="8 10" id="KW-1133">Transmembrane helix</keyword>